<accession>A0A6L3T0J9</accession>
<reference evidence="2 3" key="1">
    <citation type="submission" date="2019-09" db="EMBL/GenBank/DDBJ databases">
        <title>YIM 48816 draft genome.</title>
        <authorList>
            <person name="Jiang L."/>
        </authorList>
    </citation>
    <scope>NUCLEOTIDE SEQUENCE [LARGE SCALE GENOMIC DNA]</scope>
    <source>
        <strain evidence="2 3">YIM 48816</strain>
    </source>
</reference>
<proteinExistence type="predicted"/>
<feature type="region of interest" description="Disordered" evidence="1">
    <location>
        <begin position="47"/>
        <end position="66"/>
    </location>
</feature>
<evidence type="ECO:0000313" key="3">
    <source>
        <dbReference type="Proteomes" id="UP000474159"/>
    </source>
</evidence>
<keyword evidence="3" id="KW-1185">Reference proteome</keyword>
<feature type="compositionally biased region" description="Pro residues" evidence="1">
    <location>
        <begin position="54"/>
        <end position="66"/>
    </location>
</feature>
<evidence type="ECO:0000313" key="2">
    <source>
        <dbReference type="EMBL" id="KAB1080036.1"/>
    </source>
</evidence>
<dbReference type="RefSeq" id="WP_150998944.1">
    <property type="nucleotide sequence ID" value="NZ_VZZK01000006.1"/>
</dbReference>
<evidence type="ECO:0000256" key="1">
    <source>
        <dbReference type="SAM" id="MobiDB-lite"/>
    </source>
</evidence>
<dbReference type="Proteomes" id="UP000474159">
    <property type="component" value="Unassembled WGS sequence"/>
</dbReference>
<gene>
    <name evidence="2" type="ORF">F6X53_07305</name>
</gene>
<organism evidence="2 3">
    <name type="scientific">Methylobacterium soli</name>
    <dbReference type="NCBI Taxonomy" id="553447"/>
    <lineage>
        <taxon>Bacteria</taxon>
        <taxon>Pseudomonadati</taxon>
        <taxon>Pseudomonadota</taxon>
        <taxon>Alphaproteobacteria</taxon>
        <taxon>Hyphomicrobiales</taxon>
        <taxon>Methylobacteriaceae</taxon>
        <taxon>Methylobacterium</taxon>
    </lineage>
</organism>
<dbReference type="EMBL" id="VZZK01000006">
    <property type="protein sequence ID" value="KAB1080036.1"/>
    <property type="molecule type" value="Genomic_DNA"/>
</dbReference>
<protein>
    <submittedName>
        <fullName evidence="2">Uncharacterized protein</fullName>
    </submittedName>
</protein>
<name>A0A6L3T0J9_9HYPH</name>
<dbReference type="AlphaFoldDB" id="A0A6L3T0J9"/>
<comment type="caution">
    <text evidence="2">The sequence shown here is derived from an EMBL/GenBank/DDBJ whole genome shotgun (WGS) entry which is preliminary data.</text>
</comment>
<sequence length="66" mass="7302">MRKLEQPPRLDLAFQARTDRSLALTKLAVQSSRACIDASMKLLVRVDPHRNGEAPPPSPSGTPRPR</sequence>